<accession>A0AAD4L3B7</accession>
<keyword evidence="2" id="KW-1185">Reference proteome</keyword>
<name>A0AAD4L3B7_9EURO</name>
<dbReference type="AlphaFoldDB" id="A0AAD4L3B7"/>
<organism evidence="1 2">
    <name type="scientific">Talaromyces proteolyticus</name>
    <dbReference type="NCBI Taxonomy" id="1131652"/>
    <lineage>
        <taxon>Eukaryota</taxon>
        <taxon>Fungi</taxon>
        <taxon>Dikarya</taxon>
        <taxon>Ascomycota</taxon>
        <taxon>Pezizomycotina</taxon>
        <taxon>Eurotiomycetes</taxon>
        <taxon>Eurotiomycetidae</taxon>
        <taxon>Eurotiales</taxon>
        <taxon>Trichocomaceae</taxon>
        <taxon>Talaromyces</taxon>
        <taxon>Talaromyces sect. Bacilispori</taxon>
    </lineage>
</organism>
<evidence type="ECO:0000313" key="1">
    <source>
        <dbReference type="EMBL" id="KAH8705157.1"/>
    </source>
</evidence>
<dbReference type="InterPro" id="IPR036047">
    <property type="entry name" value="F-box-like_dom_sf"/>
</dbReference>
<dbReference type="Proteomes" id="UP001201262">
    <property type="component" value="Unassembled WGS sequence"/>
</dbReference>
<comment type="caution">
    <text evidence="1">The sequence shown here is derived from an EMBL/GenBank/DDBJ whole genome shotgun (WGS) entry which is preliminary data.</text>
</comment>
<dbReference type="EMBL" id="JAJTJA010000001">
    <property type="protein sequence ID" value="KAH8705157.1"/>
    <property type="molecule type" value="Genomic_DNA"/>
</dbReference>
<dbReference type="GeneID" id="70249896"/>
<evidence type="ECO:0008006" key="3">
    <source>
        <dbReference type="Google" id="ProtNLM"/>
    </source>
</evidence>
<proteinExistence type="predicted"/>
<reference evidence="1" key="1">
    <citation type="submission" date="2021-12" db="EMBL/GenBank/DDBJ databases">
        <title>Convergent genome expansion in fungi linked to evolution of root-endophyte symbiosis.</title>
        <authorList>
            <consortium name="DOE Joint Genome Institute"/>
            <person name="Ke Y.-H."/>
            <person name="Bonito G."/>
            <person name="Liao H.-L."/>
            <person name="Looney B."/>
            <person name="Rojas-Flechas A."/>
            <person name="Nash J."/>
            <person name="Hameed K."/>
            <person name="Schadt C."/>
            <person name="Martin F."/>
            <person name="Crous P.W."/>
            <person name="Miettinen O."/>
            <person name="Magnuson J.K."/>
            <person name="Labbe J."/>
            <person name="Jacobson D."/>
            <person name="Doktycz M.J."/>
            <person name="Veneault-Fourrey C."/>
            <person name="Kuo A."/>
            <person name="Mondo S."/>
            <person name="Calhoun S."/>
            <person name="Riley R."/>
            <person name="Ohm R."/>
            <person name="LaButti K."/>
            <person name="Andreopoulos B."/>
            <person name="Pangilinan J."/>
            <person name="Nolan M."/>
            <person name="Tritt A."/>
            <person name="Clum A."/>
            <person name="Lipzen A."/>
            <person name="Daum C."/>
            <person name="Barry K."/>
            <person name="Grigoriev I.V."/>
            <person name="Vilgalys R."/>
        </authorList>
    </citation>
    <scope>NUCLEOTIDE SEQUENCE</scope>
    <source>
        <strain evidence="1">PMI_201</strain>
    </source>
</reference>
<gene>
    <name evidence="1" type="ORF">BGW36DRAFT_421724</name>
</gene>
<sequence length="376" mass="43608">MLLGVLKPFQPCSLQRQASNTSSSLLKQTRTHLEMLGAHKLRPKCSAFQPIQEIPPKVLDEIFCFLPDIPDQLCFALCCKYLYAHYKSFTETLKSLRLAHVLPHEPKPMFCNKGSNIEIRHKSRIEFLLRLEDSRWKYCSGCWSLHQKSAWEPPKIRFPLPLKIANWGKPKCMPYAGQIDLCPCWTITLPEIRHLIRETQYPGNIPLRSIRLTLRSYAPLYSHVRKIGRVHSCSFQAHPFANVGITNGFVLIARDSKLRQISILSFQIAVKSFLRRSESQSHIRTPVISPHENLKQWLSQFFAEADSSFSIVGRMEDCEIKECHCWRCDCLKTTEDNFRFEIVTRRNLGSGKWPEDIWYREFADLTIIDSAAMVLK</sequence>
<dbReference type="RefSeq" id="XP_046077778.1">
    <property type="nucleotide sequence ID" value="XM_046219609.1"/>
</dbReference>
<protein>
    <recommendedName>
        <fullName evidence="3">F-box domain-containing protein</fullName>
    </recommendedName>
</protein>
<evidence type="ECO:0000313" key="2">
    <source>
        <dbReference type="Proteomes" id="UP001201262"/>
    </source>
</evidence>
<dbReference type="SUPFAM" id="SSF81383">
    <property type="entry name" value="F-box domain"/>
    <property type="match status" value="1"/>
</dbReference>